<feature type="chain" id="PRO_5035284176" evidence="1">
    <location>
        <begin position="21"/>
        <end position="115"/>
    </location>
</feature>
<reference evidence="2 3" key="1">
    <citation type="journal article" date="2014" name="Int. J. Syst. Evol. Microbiol.">
        <title>Complete genome sequence of Corynebacterium casei LMG S-19264T (=DSM 44701T), isolated from a smear-ripened cheese.</title>
        <authorList>
            <consortium name="US DOE Joint Genome Institute (JGI-PGF)"/>
            <person name="Walter F."/>
            <person name="Albersmeier A."/>
            <person name="Kalinowski J."/>
            <person name="Ruckert C."/>
        </authorList>
    </citation>
    <scope>NUCLEOTIDE SEQUENCE [LARGE SCALE GENOMIC DNA]</scope>
    <source>
        <strain evidence="2 3">KCTC 12866</strain>
    </source>
</reference>
<dbReference type="RefSeq" id="WP_189565055.1">
    <property type="nucleotide sequence ID" value="NZ_BMXF01000002.1"/>
</dbReference>
<keyword evidence="1" id="KW-0732">Signal</keyword>
<protein>
    <submittedName>
        <fullName evidence="2">Uncharacterized protein</fullName>
    </submittedName>
</protein>
<evidence type="ECO:0000256" key="1">
    <source>
        <dbReference type="SAM" id="SignalP"/>
    </source>
</evidence>
<gene>
    <name evidence="2" type="ORF">GCM10007390_27740</name>
</gene>
<dbReference type="Proteomes" id="UP000598271">
    <property type="component" value="Unassembled WGS sequence"/>
</dbReference>
<proteinExistence type="predicted"/>
<dbReference type="AlphaFoldDB" id="A0A8J3DBD0"/>
<evidence type="ECO:0000313" key="3">
    <source>
        <dbReference type="Proteomes" id="UP000598271"/>
    </source>
</evidence>
<comment type="caution">
    <text evidence="2">The sequence shown here is derived from an EMBL/GenBank/DDBJ whole genome shotgun (WGS) entry which is preliminary data.</text>
</comment>
<sequence length="115" mass="13249">MNKVFICLLLLLGCGTSAQAQKVRLLIAKKVDFEEMPEKERKNIDQEMKEKMDTFLGFGLRLSVDNVEETVKTAADKEKKKKAVRFQIGFQLHRFIKTDPPDKVFKIGWEFGAVK</sequence>
<name>A0A8J3DBD0_9BACT</name>
<keyword evidence="3" id="KW-1185">Reference proteome</keyword>
<accession>A0A8J3DBD0</accession>
<feature type="signal peptide" evidence="1">
    <location>
        <begin position="1"/>
        <end position="20"/>
    </location>
</feature>
<evidence type="ECO:0000313" key="2">
    <source>
        <dbReference type="EMBL" id="GHB72143.1"/>
    </source>
</evidence>
<organism evidence="2 3">
    <name type="scientific">Persicitalea jodogahamensis</name>
    <dbReference type="NCBI Taxonomy" id="402147"/>
    <lineage>
        <taxon>Bacteria</taxon>
        <taxon>Pseudomonadati</taxon>
        <taxon>Bacteroidota</taxon>
        <taxon>Cytophagia</taxon>
        <taxon>Cytophagales</taxon>
        <taxon>Spirosomataceae</taxon>
        <taxon>Persicitalea</taxon>
    </lineage>
</organism>
<dbReference type="EMBL" id="BMXF01000002">
    <property type="protein sequence ID" value="GHB72143.1"/>
    <property type="molecule type" value="Genomic_DNA"/>
</dbReference>